<evidence type="ECO:0000256" key="3">
    <source>
        <dbReference type="ARBA" id="ARBA00022692"/>
    </source>
</evidence>
<dbReference type="PANTHER" id="PTHR31322">
    <property type="entry name" value="E3 UBIQUITIN-PROTEIN LIGASE TM129"/>
    <property type="match status" value="1"/>
</dbReference>
<dbReference type="GO" id="GO:0016020">
    <property type="term" value="C:membrane"/>
    <property type="evidence" value="ECO:0007669"/>
    <property type="project" value="UniProtKB-SubCell"/>
</dbReference>
<dbReference type="GO" id="GO:0061630">
    <property type="term" value="F:ubiquitin protein ligase activity"/>
    <property type="evidence" value="ECO:0007669"/>
    <property type="project" value="InterPro"/>
</dbReference>
<evidence type="ECO:0000256" key="1">
    <source>
        <dbReference type="ARBA" id="ARBA00004141"/>
    </source>
</evidence>
<dbReference type="PANTHER" id="PTHR31322:SF2">
    <property type="entry name" value="E3 UBIQUITIN-PROTEIN LIGASE TM129"/>
    <property type="match status" value="1"/>
</dbReference>
<evidence type="ECO:0000256" key="5">
    <source>
        <dbReference type="ARBA" id="ARBA00023136"/>
    </source>
</evidence>
<dbReference type="AlphaFoldDB" id="A0A8S1EP76"/>
<accession>A0A8S1EP76</accession>
<organism evidence="8 9">
    <name type="scientific">Caenorhabditis bovis</name>
    <dbReference type="NCBI Taxonomy" id="2654633"/>
    <lineage>
        <taxon>Eukaryota</taxon>
        <taxon>Metazoa</taxon>
        <taxon>Ecdysozoa</taxon>
        <taxon>Nematoda</taxon>
        <taxon>Chromadorea</taxon>
        <taxon>Rhabditida</taxon>
        <taxon>Rhabditina</taxon>
        <taxon>Rhabditomorpha</taxon>
        <taxon>Rhabditoidea</taxon>
        <taxon>Rhabditidae</taxon>
        <taxon>Peloderinae</taxon>
        <taxon>Caenorhabditis</taxon>
    </lineage>
</organism>
<keyword evidence="3 6" id="KW-0812">Transmembrane</keyword>
<evidence type="ECO:0000256" key="6">
    <source>
        <dbReference type="SAM" id="Phobius"/>
    </source>
</evidence>
<evidence type="ECO:0008006" key="10">
    <source>
        <dbReference type="Google" id="ProtNLM"/>
    </source>
</evidence>
<name>A0A8S1EP76_9PELO</name>
<feature type="transmembrane region" description="Helical" evidence="6">
    <location>
        <begin position="85"/>
        <end position="107"/>
    </location>
</feature>
<evidence type="ECO:0000256" key="4">
    <source>
        <dbReference type="ARBA" id="ARBA00022989"/>
    </source>
</evidence>
<evidence type="ECO:0000313" key="8">
    <source>
        <dbReference type="EMBL" id="CAB3401133.1"/>
    </source>
</evidence>
<dbReference type="GO" id="GO:0005783">
    <property type="term" value="C:endoplasmic reticulum"/>
    <property type="evidence" value="ECO:0007669"/>
    <property type="project" value="TreeGrafter"/>
</dbReference>
<feature type="transmembrane region" description="Helical" evidence="6">
    <location>
        <begin position="32"/>
        <end position="60"/>
    </location>
</feature>
<feature type="signal peptide" evidence="7">
    <location>
        <begin position="1"/>
        <end position="16"/>
    </location>
</feature>
<evidence type="ECO:0000256" key="2">
    <source>
        <dbReference type="ARBA" id="ARBA00007332"/>
    </source>
</evidence>
<keyword evidence="7" id="KW-0732">Signal</keyword>
<comment type="subcellular location">
    <subcellularLocation>
        <location evidence="1">Membrane</location>
        <topology evidence="1">Multi-pass membrane protein</topology>
    </subcellularLocation>
</comment>
<keyword evidence="4 6" id="KW-1133">Transmembrane helix</keyword>
<dbReference type="GO" id="GO:0016567">
    <property type="term" value="P:protein ubiquitination"/>
    <property type="evidence" value="ECO:0007669"/>
    <property type="project" value="InterPro"/>
</dbReference>
<dbReference type="EMBL" id="CADEPM010000002">
    <property type="protein sequence ID" value="CAB3401133.1"/>
    <property type="molecule type" value="Genomic_DNA"/>
</dbReference>
<proteinExistence type="inferred from homology"/>
<dbReference type="OrthoDB" id="10055027at2759"/>
<keyword evidence="5 6" id="KW-0472">Membrane</keyword>
<keyword evidence="9" id="KW-1185">Reference proteome</keyword>
<dbReference type="Proteomes" id="UP000494206">
    <property type="component" value="Unassembled WGS sequence"/>
</dbReference>
<feature type="chain" id="PRO_5035924270" description="Transmembrane protein 129" evidence="7">
    <location>
        <begin position="17"/>
        <end position="382"/>
    </location>
</feature>
<feature type="transmembrane region" description="Helical" evidence="6">
    <location>
        <begin position="113"/>
        <end position="132"/>
    </location>
</feature>
<dbReference type="Pfam" id="PF10272">
    <property type="entry name" value="Tmpp129"/>
    <property type="match status" value="1"/>
</dbReference>
<protein>
    <recommendedName>
        <fullName evidence="10">Transmembrane protein 129</fullName>
    </recommendedName>
</protein>
<evidence type="ECO:0000313" key="9">
    <source>
        <dbReference type="Proteomes" id="UP000494206"/>
    </source>
</evidence>
<gene>
    <name evidence="8" type="ORF">CBOVIS_LOCUS3928</name>
</gene>
<evidence type="ECO:0000256" key="7">
    <source>
        <dbReference type="SAM" id="SignalP"/>
    </source>
</evidence>
<reference evidence="8 9" key="1">
    <citation type="submission" date="2020-04" db="EMBL/GenBank/DDBJ databases">
        <authorList>
            <person name="Laetsch R D."/>
            <person name="Stevens L."/>
            <person name="Kumar S."/>
            <person name="Blaxter L. M."/>
        </authorList>
    </citation>
    <scope>NUCLEOTIDE SEQUENCE [LARGE SCALE GENOMIC DNA]</scope>
</reference>
<comment type="similarity">
    <text evidence="2">Belongs to the TMEM129 family.</text>
</comment>
<comment type="caution">
    <text evidence="8">The sequence shown here is derived from an EMBL/GenBank/DDBJ whole genome shotgun (WGS) entry which is preliminary data.</text>
</comment>
<dbReference type="InterPro" id="IPR018801">
    <property type="entry name" value="TM129"/>
</dbReference>
<sequence length="382" mass="44364">MFRVLLLLMLANGVAANYHREQLSGFDVIFHMFIVLIGMVCFLHPPVAFIGIGCTLNSLVRTYCSCAKLKFVHSAFLQRTAHKSAAWSIPIVLLMYLIILNEVYILPPWLAHQHIYIPLLFVSTFIWLSIVYHNRSMFCWKESYFFIEDDQAMRLINQEITSPDTHVFRISDTLNKYLYFTNHYFVYISNWGVRFCRRDDMRITVNAVVEPLIRSSDRINEVPQIIRLKIDFVQEYLDTLIVPVSSIYFRDMRDHARINIDIPENIHLAKSAVEQFIVLFRRLVAENEITPYEGEIVECFGCSINNANVRLVKSCHLEGRERAEGTPDCGDCQCRPMWCCSCMARIFLSKQDTEDVTSWVNGVSNCPTCRAHFCISDVHMLE</sequence>